<reference evidence="5 6" key="1">
    <citation type="submission" date="2021-01" db="EMBL/GenBank/DDBJ databases">
        <title>FDA dAtabase for Regulatory Grade micrObial Sequences (FDA-ARGOS): Supporting development and validation of Infectious Disease Dx tests.</title>
        <authorList>
            <person name="Nelson B."/>
            <person name="Plummer A."/>
            <person name="Tallon L."/>
            <person name="Sadzewicz L."/>
            <person name="Zhao X."/>
            <person name="Boylan J."/>
            <person name="Ott S."/>
            <person name="Bowen H."/>
            <person name="Vavikolanu K."/>
            <person name="Mehta A."/>
            <person name="Aluvathingal J."/>
            <person name="Nadendla S."/>
            <person name="Myers T."/>
            <person name="Yan Y."/>
            <person name="Sichtig H."/>
        </authorList>
    </citation>
    <scope>NUCLEOTIDE SEQUENCE [LARGE SCALE GENOMIC DNA]</scope>
    <source>
        <strain evidence="5 6">FDAARGOS_1161</strain>
    </source>
</reference>
<dbReference type="InterPro" id="IPR016181">
    <property type="entry name" value="Acyl_CoA_acyltransferase"/>
</dbReference>
<evidence type="ECO:0000313" key="6">
    <source>
        <dbReference type="Proteomes" id="UP000595254"/>
    </source>
</evidence>
<gene>
    <name evidence="5" type="ORF">I6J18_18045</name>
</gene>
<dbReference type="EMBL" id="CP068053">
    <property type="protein sequence ID" value="QQS99484.1"/>
    <property type="molecule type" value="Genomic_DNA"/>
</dbReference>
<dbReference type="RefSeq" id="WP_051387240.1">
    <property type="nucleotide sequence ID" value="NZ_CP068053.1"/>
</dbReference>
<accession>A0A974S0Q8</accession>
<keyword evidence="2" id="KW-0012">Acyltransferase</keyword>
<proteinExistence type="inferred from homology"/>
<evidence type="ECO:0000256" key="2">
    <source>
        <dbReference type="ARBA" id="ARBA00023315"/>
    </source>
</evidence>
<evidence type="ECO:0000256" key="3">
    <source>
        <dbReference type="ARBA" id="ARBA00038502"/>
    </source>
</evidence>
<evidence type="ECO:0000256" key="1">
    <source>
        <dbReference type="ARBA" id="ARBA00022679"/>
    </source>
</evidence>
<dbReference type="PANTHER" id="PTHR43792:SF8">
    <property type="entry name" value="[RIBOSOMAL PROTEIN US5]-ALANINE N-ACETYLTRANSFERASE"/>
    <property type="match status" value="1"/>
</dbReference>
<organism evidence="5 6">
    <name type="scientific">Peribacillus psychrosaccharolyticus</name>
    <name type="common">Bacillus psychrosaccharolyticus</name>
    <dbReference type="NCBI Taxonomy" id="1407"/>
    <lineage>
        <taxon>Bacteria</taxon>
        <taxon>Bacillati</taxon>
        <taxon>Bacillota</taxon>
        <taxon>Bacilli</taxon>
        <taxon>Bacillales</taxon>
        <taxon>Bacillaceae</taxon>
        <taxon>Peribacillus</taxon>
    </lineage>
</organism>
<dbReference type="AlphaFoldDB" id="A0A974S0Q8"/>
<feature type="domain" description="N-acetyltransferase" evidence="4">
    <location>
        <begin position="9"/>
        <end position="175"/>
    </location>
</feature>
<dbReference type="KEGG" id="ppsr:I6J18_18045"/>
<dbReference type="GO" id="GO:0016747">
    <property type="term" value="F:acyltransferase activity, transferring groups other than amino-acyl groups"/>
    <property type="evidence" value="ECO:0007669"/>
    <property type="project" value="InterPro"/>
</dbReference>
<protein>
    <submittedName>
        <fullName evidence="5">GNAT family N-acetyltransferase</fullName>
    </submittedName>
</protein>
<evidence type="ECO:0000313" key="5">
    <source>
        <dbReference type="EMBL" id="QQS99484.1"/>
    </source>
</evidence>
<keyword evidence="1" id="KW-0808">Transferase</keyword>
<dbReference type="InterPro" id="IPR051531">
    <property type="entry name" value="N-acetyltransferase"/>
</dbReference>
<comment type="similarity">
    <text evidence="3">Belongs to the acetyltransferase family. RimJ subfamily.</text>
</comment>
<dbReference type="Proteomes" id="UP000595254">
    <property type="component" value="Chromosome"/>
</dbReference>
<sequence>MNMKVGSKIILRSLEDKDAVHIESLAGDYDISKTTLSIPYPYPEGAAVTFIKCMREAEKKGEVLIYAIADPIEDQLIGIINLNLSLHHKRGELAYWIGKKYWGNGYASDAARELLTIGFEKKGLNRIFAAAFVDNPGSWMVMEKIGMKKEGTLRGHVYKGGESVDLHYYGMLAEDYHRLNS</sequence>
<dbReference type="Gene3D" id="3.40.630.30">
    <property type="match status" value="1"/>
</dbReference>
<dbReference type="PANTHER" id="PTHR43792">
    <property type="entry name" value="GNAT FAMILY, PUTATIVE (AFU_ORTHOLOGUE AFUA_3G00765)-RELATED-RELATED"/>
    <property type="match status" value="1"/>
</dbReference>
<name>A0A974S0Q8_PERPY</name>
<evidence type="ECO:0000259" key="4">
    <source>
        <dbReference type="PROSITE" id="PS51186"/>
    </source>
</evidence>
<dbReference type="Pfam" id="PF13302">
    <property type="entry name" value="Acetyltransf_3"/>
    <property type="match status" value="1"/>
</dbReference>
<dbReference type="PROSITE" id="PS51186">
    <property type="entry name" value="GNAT"/>
    <property type="match status" value="1"/>
</dbReference>
<dbReference type="InterPro" id="IPR000182">
    <property type="entry name" value="GNAT_dom"/>
</dbReference>
<keyword evidence="6" id="KW-1185">Reference proteome</keyword>
<dbReference type="SUPFAM" id="SSF55729">
    <property type="entry name" value="Acyl-CoA N-acyltransferases (Nat)"/>
    <property type="match status" value="1"/>
</dbReference>